<dbReference type="SUPFAM" id="SSF55874">
    <property type="entry name" value="ATPase domain of HSP90 chaperone/DNA topoisomerase II/histidine kinase"/>
    <property type="match status" value="1"/>
</dbReference>
<dbReference type="PRINTS" id="PR00344">
    <property type="entry name" value="BCTRLSENSOR"/>
</dbReference>
<dbReference type="Pfam" id="PF02518">
    <property type="entry name" value="HATPase_c"/>
    <property type="match status" value="1"/>
</dbReference>
<keyword evidence="4" id="KW-1003">Cell membrane</keyword>
<protein>
    <recommendedName>
        <fullName evidence="3">histidine kinase</fullName>
        <ecNumber evidence="3">2.7.13.3</ecNumber>
    </recommendedName>
</protein>
<keyword evidence="8" id="KW-0418">Kinase</keyword>
<evidence type="ECO:0000256" key="8">
    <source>
        <dbReference type="ARBA" id="ARBA00022777"/>
    </source>
</evidence>
<sequence>MPTPTPTIRHQIAFGLALVLVMALLTIYAVVEWRVKPDLIDQRHQKIAISQHSLIDLLDAKLGQIELLTSTIALKSTNLPKDEALFRSLFPPIFNNHGDPTIAGGGIWPEPNTFTPGVERRSFFWGRTGPDMEYYDDYNNPDGKGYHNERWYLAGKQAPIDRCRWSNAYIDPFTKEPMITCTVPMKENDRFIGVATVDMRLSGIADILSRYGKENDGYVFALDADNKAISFPETAVTFNPYRNTLRTVTELEQALPWLQEALQASQSLQDSQLITIKNDGVLNEAAYVHIIKYPQADWVIGLVVPKSKMTAAADSMGLFLMFAIGGLLLVVGIIAAITARNLLGKIQQTTQQIWELIEGETTQELAIGKMNEVGELRQAVNAYGEKLKSLLRRLEAIQEELVQNEKLASLGSLVSGVAHELNTPIGNARMSSTSILDTKHEFVHKLEQPITRDDLDQFLTHVEDGTRIIERNMLRASELIRAFKQLAVDQTSDHRRDFELHLLMNEVLLSMRPTLQRAPHQLEVAIPEGILLNSYPGALTQTLINLINNALIHAFIGRDAGHIHVIATMATTESVSIRIHDDGAGMTPDVQKRIFDPFYTTRLGQGGPGLGLHITFNLVTGILGGRIEVQSEPEHGSCFTITLPLIAPERALPNSEGAS</sequence>
<dbReference type="Proteomes" id="UP000189431">
    <property type="component" value="Unassembled WGS sequence"/>
</dbReference>
<dbReference type="Gene3D" id="3.30.450.20">
    <property type="entry name" value="PAS domain"/>
    <property type="match status" value="1"/>
</dbReference>
<dbReference type="CDD" id="cd12913">
    <property type="entry name" value="PDC1_MCP_like"/>
    <property type="match status" value="1"/>
</dbReference>
<evidence type="ECO:0000256" key="3">
    <source>
        <dbReference type="ARBA" id="ARBA00012438"/>
    </source>
</evidence>
<evidence type="ECO:0000256" key="7">
    <source>
        <dbReference type="ARBA" id="ARBA00022692"/>
    </source>
</evidence>
<dbReference type="PROSITE" id="PS50109">
    <property type="entry name" value="HIS_KIN"/>
    <property type="match status" value="1"/>
</dbReference>
<dbReference type="Gene3D" id="3.30.565.10">
    <property type="entry name" value="Histidine kinase-like ATPase, C-terminal domain"/>
    <property type="match status" value="1"/>
</dbReference>
<feature type="coiled-coil region" evidence="11">
    <location>
        <begin position="380"/>
        <end position="407"/>
    </location>
</feature>
<evidence type="ECO:0000256" key="9">
    <source>
        <dbReference type="ARBA" id="ARBA00022989"/>
    </source>
</evidence>
<dbReference type="InterPro" id="IPR036097">
    <property type="entry name" value="HisK_dim/P_sf"/>
</dbReference>
<keyword evidence="9 12" id="KW-1133">Transmembrane helix</keyword>
<gene>
    <name evidence="15" type="ORF">BZJ21_12400</name>
</gene>
<dbReference type="Gene3D" id="1.10.287.130">
    <property type="match status" value="1"/>
</dbReference>
<dbReference type="Gene3D" id="6.10.340.10">
    <property type="match status" value="1"/>
</dbReference>
<feature type="transmembrane region" description="Helical" evidence="12">
    <location>
        <begin position="316"/>
        <end position="339"/>
    </location>
</feature>
<keyword evidence="16" id="KW-1185">Reference proteome</keyword>
<evidence type="ECO:0000256" key="11">
    <source>
        <dbReference type="SAM" id="Coils"/>
    </source>
</evidence>
<dbReference type="PANTHER" id="PTHR43065:SF47">
    <property type="match status" value="1"/>
</dbReference>
<dbReference type="SUPFAM" id="SSF47384">
    <property type="entry name" value="Homodimeric domain of signal transducing histidine kinase"/>
    <property type="match status" value="1"/>
</dbReference>
<evidence type="ECO:0000313" key="16">
    <source>
        <dbReference type="Proteomes" id="UP000189431"/>
    </source>
</evidence>
<comment type="catalytic activity">
    <reaction evidence="1">
        <text>ATP + protein L-histidine = ADP + protein N-phospho-L-histidine.</text>
        <dbReference type="EC" id="2.7.13.3"/>
    </reaction>
</comment>
<evidence type="ECO:0000256" key="4">
    <source>
        <dbReference type="ARBA" id="ARBA00022475"/>
    </source>
</evidence>
<evidence type="ECO:0000256" key="12">
    <source>
        <dbReference type="SAM" id="Phobius"/>
    </source>
</evidence>
<name>A0ABX3KNR4_SALCS</name>
<dbReference type="InterPro" id="IPR003660">
    <property type="entry name" value="HAMP_dom"/>
</dbReference>
<dbReference type="SMART" id="SM00387">
    <property type="entry name" value="HATPase_c"/>
    <property type="match status" value="1"/>
</dbReference>
<feature type="domain" description="Histidine kinase" evidence="13">
    <location>
        <begin position="416"/>
        <end position="647"/>
    </location>
</feature>
<dbReference type="EC" id="2.7.13.3" evidence="3"/>
<accession>A0ABX3KNR4</accession>
<dbReference type="CDD" id="cd00082">
    <property type="entry name" value="HisKA"/>
    <property type="match status" value="1"/>
</dbReference>
<dbReference type="InterPro" id="IPR003594">
    <property type="entry name" value="HATPase_dom"/>
</dbReference>
<feature type="transmembrane region" description="Helical" evidence="12">
    <location>
        <begin position="12"/>
        <end position="31"/>
    </location>
</feature>
<evidence type="ECO:0000256" key="6">
    <source>
        <dbReference type="ARBA" id="ARBA00022679"/>
    </source>
</evidence>
<keyword evidence="5" id="KW-0597">Phosphoprotein</keyword>
<evidence type="ECO:0000259" key="13">
    <source>
        <dbReference type="PROSITE" id="PS50109"/>
    </source>
</evidence>
<feature type="domain" description="HAMP" evidence="14">
    <location>
        <begin position="340"/>
        <end position="392"/>
    </location>
</feature>
<comment type="caution">
    <text evidence="15">The sequence shown here is derived from an EMBL/GenBank/DDBJ whole genome shotgun (WGS) entry which is preliminary data.</text>
</comment>
<reference evidence="16" key="1">
    <citation type="submission" date="2017-01" db="EMBL/GenBank/DDBJ databases">
        <title>Draft genome of the species Salinivibrio costicola subsp. alcaliphilus.</title>
        <authorList>
            <person name="Lopez-Hermoso C."/>
            <person name="De La Haba R."/>
            <person name="Sanchez-Porro C."/>
            <person name="Ventosa A."/>
        </authorList>
    </citation>
    <scope>NUCLEOTIDE SEQUENCE [LARGE SCALE GENOMIC DNA]</scope>
    <source>
        <strain evidence="16">CBH448</strain>
    </source>
</reference>
<evidence type="ECO:0000256" key="10">
    <source>
        <dbReference type="ARBA" id="ARBA00023136"/>
    </source>
</evidence>
<dbReference type="RefSeq" id="WP_077669939.1">
    <property type="nucleotide sequence ID" value="NZ_MUFR01000038.1"/>
</dbReference>
<keyword evidence="7 12" id="KW-0812">Transmembrane</keyword>
<keyword evidence="10 12" id="KW-0472">Membrane</keyword>
<evidence type="ECO:0000256" key="2">
    <source>
        <dbReference type="ARBA" id="ARBA00004651"/>
    </source>
</evidence>
<evidence type="ECO:0000256" key="1">
    <source>
        <dbReference type="ARBA" id="ARBA00000085"/>
    </source>
</evidence>
<keyword evidence="11" id="KW-0175">Coiled coil</keyword>
<dbReference type="Pfam" id="PF02743">
    <property type="entry name" value="dCache_1"/>
    <property type="match status" value="1"/>
</dbReference>
<dbReference type="InterPro" id="IPR033479">
    <property type="entry name" value="dCache_1"/>
</dbReference>
<organism evidence="15 16">
    <name type="scientific">Salinivibrio costicola subsp. alcaliphilus</name>
    <dbReference type="NCBI Taxonomy" id="272773"/>
    <lineage>
        <taxon>Bacteria</taxon>
        <taxon>Pseudomonadati</taxon>
        <taxon>Pseudomonadota</taxon>
        <taxon>Gammaproteobacteria</taxon>
        <taxon>Vibrionales</taxon>
        <taxon>Vibrionaceae</taxon>
        <taxon>Salinivibrio</taxon>
    </lineage>
</organism>
<evidence type="ECO:0000313" key="15">
    <source>
        <dbReference type="EMBL" id="OOF33138.1"/>
    </source>
</evidence>
<evidence type="ECO:0000259" key="14">
    <source>
        <dbReference type="PROSITE" id="PS50885"/>
    </source>
</evidence>
<comment type="subcellular location">
    <subcellularLocation>
        <location evidence="2">Cell membrane</location>
        <topology evidence="2">Multi-pass membrane protein</topology>
    </subcellularLocation>
</comment>
<dbReference type="InterPro" id="IPR036890">
    <property type="entry name" value="HATPase_C_sf"/>
</dbReference>
<dbReference type="PANTHER" id="PTHR43065">
    <property type="entry name" value="SENSOR HISTIDINE KINASE"/>
    <property type="match status" value="1"/>
</dbReference>
<dbReference type="EMBL" id="MUFR01000038">
    <property type="protein sequence ID" value="OOF33138.1"/>
    <property type="molecule type" value="Genomic_DNA"/>
</dbReference>
<dbReference type="InterPro" id="IPR003661">
    <property type="entry name" value="HisK_dim/P_dom"/>
</dbReference>
<proteinExistence type="predicted"/>
<dbReference type="InterPro" id="IPR005467">
    <property type="entry name" value="His_kinase_dom"/>
</dbReference>
<keyword evidence="6" id="KW-0808">Transferase</keyword>
<dbReference type="InterPro" id="IPR004358">
    <property type="entry name" value="Sig_transdc_His_kin-like_C"/>
</dbReference>
<evidence type="ECO:0000256" key="5">
    <source>
        <dbReference type="ARBA" id="ARBA00022553"/>
    </source>
</evidence>
<dbReference type="PROSITE" id="PS50885">
    <property type="entry name" value="HAMP"/>
    <property type="match status" value="1"/>
</dbReference>